<evidence type="ECO:0000259" key="5">
    <source>
        <dbReference type="PROSITE" id="PS50835"/>
    </source>
</evidence>
<dbReference type="OMA" id="CQTVSCH"/>
<dbReference type="SMART" id="SM00409">
    <property type="entry name" value="IG"/>
    <property type="match status" value="2"/>
</dbReference>
<dbReference type="PANTHER" id="PTHR11481:SF64">
    <property type="entry name" value="FC RECEPTOR-LIKE PROTEIN 4"/>
    <property type="match status" value="1"/>
</dbReference>
<feature type="domain" description="Ig-like" evidence="5">
    <location>
        <begin position="32"/>
        <end position="119"/>
    </location>
</feature>
<dbReference type="EMBL" id="AYCK01021143">
    <property type="status" value="NOT_ANNOTATED_CDS"/>
    <property type="molecule type" value="Genomic_DNA"/>
</dbReference>
<evidence type="ECO:0000256" key="4">
    <source>
        <dbReference type="SAM" id="SignalP"/>
    </source>
</evidence>
<organism evidence="6 7">
    <name type="scientific">Poecilia formosa</name>
    <name type="common">Amazon molly</name>
    <name type="synonym">Limia formosa</name>
    <dbReference type="NCBI Taxonomy" id="48698"/>
    <lineage>
        <taxon>Eukaryota</taxon>
        <taxon>Metazoa</taxon>
        <taxon>Chordata</taxon>
        <taxon>Craniata</taxon>
        <taxon>Vertebrata</taxon>
        <taxon>Euteleostomi</taxon>
        <taxon>Actinopterygii</taxon>
        <taxon>Neopterygii</taxon>
        <taxon>Teleostei</taxon>
        <taxon>Neoteleostei</taxon>
        <taxon>Acanthomorphata</taxon>
        <taxon>Ovalentaria</taxon>
        <taxon>Atherinomorphae</taxon>
        <taxon>Cyprinodontiformes</taxon>
        <taxon>Poeciliidae</taxon>
        <taxon>Poeciliinae</taxon>
        <taxon>Poecilia</taxon>
    </lineage>
</organism>
<feature type="region of interest" description="Disordered" evidence="3">
    <location>
        <begin position="402"/>
        <end position="441"/>
    </location>
</feature>
<protein>
    <recommendedName>
        <fullName evidence="5">Ig-like domain-containing protein</fullName>
    </recommendedName>
</protein>
<dbReference type="Gene3D" id="2.60.40.10">
    <property type="entry name" value="Immunoglobulins"/>
    <property type="match status" value="2"/>
</dbReference>
<dbReference type="SUPFAM" id="SSF48726">
    <property type="entry name" value="Immunoglobulin"/>
    <property type="match status" value="2"/>
</dbReference>
<dbReference type="InterPro" id="IPR003599">
    <property type="entry name" value="Ig_sub"/>
</dbReference>
<feature type="chain" id="PRO_5001919226" description="Ig-like domain-containing protein" evidence="4">
    <location>
        <begin position="25"/>
        <end position="441"/>
    </location>
</feature>
<dbReference type="InterPro" id="IPR050488">
    <property type="entry name" value="Ig_Fc_receptor"/>
</dbReference>
<dbReference type="GO" id="GO:0006955">
    <property type="term" value="P:immune response"/>
    <property type="evidence" value="ECO:0007669"/>
    <property type="project" value="TreeGrafter"/>
</dbReference>
<feature type="domain" description="Ig-like" evidence="5">
    <location>
        <begin position="187"/>
        <end position="270"/>
    </location>
</feature>
<dbReference type="PROSITE" id="PS50835">
    <property type="entry name" value="IG_LIKE"/>
    <property type="match status" value="2"/>
</dbReference>
<evidence type="ECO:0000256" key="3">
    <source>
        <dbReference type="SAM" id="MobiDB-lite"/>
    </source>
</evidence>
<dbReference type="GO" id="GO:0009897">
    <property type="term" value="C:external side of plasma membrane"/>
    <property type="evidence" value="ECO:0007669"/>
    <property type="project" value="TreeGrafter"/>
</dbReference>
<reference evidence="6" key="2">
    <citation type="submission" date="2025-08" db="UniProtKB">
        <authorList>
            <consortium name="Ensembl"/>
        </authorList>
    </citation>
    <scope>IDENTIFICATION</scope>
</reference>
<keyword evidence="1 4" id="KW-0732">Signal</keyword>
<dbReference type="EMBL" id="AYCK01021142">
    <property type="status" value="NOT_ANNOTATED_CDS"/>
    <property type="molecule type" value="Genomic_DNA"/>
</dbReference>
<dbReference type="GO" id="GO:0004888">
    <property type="term" value="F:transmembrane signaling receptor activity"/>
    <property type="evidence" value="ECO:0007669"/>
    <property type="project" value="TreeGrafter"/>
</dbReference>
<dbReference type="InterPro" id="IPR036179">
    <property type="entry name" value="Ig-like_dom_sf"/>
</dbReference>
<dbReference type="GO" id="GO:0007166">
    <property type="term" value="P:cell surface receptor signaling pathway"/>
    <property type="evidence" value="ECO:0007669"/>
    <property type="project" value="TreeGrafter"/>
</dbReference>
<dbReference type="GeneTree" id="ENSGT00940000175251"/>
<dbReference type="STRING" id="48698.ENSPFOP00000021983"/>
<keyword evidence="7" id="KW-1185">Reference proteome</keyword>
<dbReference type="AlphaFoldDB" id="A0A096LS42"/>
<keyword evidence="2" id="KW-1015">Disulfide bond</keyword>
<accession>A0A096LS42</accession>
<sequence length="441" mass="48173">MNAAAPPLLLYLSLSFSCCQTVSCHETDASPPSSLVVSPSQSQFFEYGSVSISCERFGPDGWTVWRQTTSGLQVSPCSVWGSQTSSTCTISTLKKTDSGVYWCESRYRDSSHTVNITVTSKRRMLMFREPQADHPAYWDQTISLEPSRSETSWLLIRGPPASMCYTSMVEEFPLTGCPCLSPDVSKPASLTVSPDSAQVPEYGSFSLSCSSSAPGWTIRRFSDNRKTSSCGGDWGVLSSSSVCSLQTAKKSDSALYWCESPSMQRSNTIQITVHGKCYFVLIASAANPAAAFIHLGADWLNPQGKAADLWVRGFWVSLCSWSIKTFRSAQQRDSSSGSCNVCHGVRLPGFMYWDTPADPDPPPSSPLHSILWKILYAPVSIFYLIPSCICIYKLRATGWSPAGRTRTSGPRRAPAAAEEEEAAGGGDYDDAMNPVTTEHRF</sequence>
<dbReference type="Proteomes" id="UP000028760">
    <property type="component" value="Unassembled WGS sequence"/>
</dbReference>
<evidence type="ECO:0000313" key="7">
    <source>
        <dbReference type="Proteomes" id="UP000028760"/>
    </source>
</evidence>
<feature type="compositionally biased region" description="Acidic residues" evidence="3">
    <location>
        <begin position="417"/>
        <end position="430"/>
    </location>
</feature>
<dbReference type="InterPro" id="IPR007110">
    <property type="entry name" value="Ig-like_dom"/>
</dbReference>
<reference evidence="7" key="1">
    <citation type="submission" date="2013-10" db="EMBL/GenBank/DDBJ databases">
        <authorList>
            <person name="Schartl M."/>
            <person name="Warren W."/>
        </authorList>
    </citation>
    <scope>NUCLEOTIDE SEQUENCE [LARGE SCALE GENOMIC DNA]</scope>
    <source>
        <strain evidence="7">female</strain>
    </source>
</reference>
<evidence type="ECO:0000256" key="2">
    <source>
        <dbReference type="ARBA" id="ARBA00023157"/>
    </source>
</evidence>
<feature type="signal peptide" evidence="4">
    <location>
        <begin position="1"/>
        <end position="24"/>
    </location>
</feature>
<evidence type="ECO:0000256" key="1">
    <source>
        <dbReference type="ARBA" id="ARBA00022729"/>
    </source>
</evidence>
<dbReference type="Ensembl" id="ENSPFOT00000031874.1">
    <property type="protein sequence ID" value="ENSPFOP00000021983.1"/>
    <property type="gene ID" value="ENSPFOG00000024149.1"/>
</dbReference>
<proteinExistence type="predicted"/>
<dbReference type="InterPro" id="IPR013783">
    <property type="entry name" value="Ig-like_fold"/>
</dbReference>
<evidence type="ECO:0000313" key="6">
    <source>
        <dbReference type="Ensembl" id="ENSPFOP00000021983.1"/>
    </source>
</evidence>
<dbReference type="PANTHER" id="PTHR11481">
    <property type="entry name" value="IMMUNOGLOBULIN FC RECEPTOR"/>
    <property type="match status" value="1"/>
</dbReference>
<reference evidence="6" key="3">
    <citation type="submission" date="2025-09" db="UniProtKB">
        <authorList>
            <consortium name="Ensembl"/>
        </authorList>
    </citation>
    <scope>IDENTIFICATION</scope>
</reference>
<name>A0A096LS42_POEFO</name>